<evidence type="ECO:0000259" key="2">
    <source>
        <dbReference type="Pfam" id="PF00171"/>
    </source>
</evidence>
<dbReference type="Gene3D" id="3.40.605.10">
    <property type="entry name" value="Aldehyde Dehydrogenase, Chain A, domain 1"/>
    <property type="match status" value="1"/>
</dbReference>
<comment type="caution">
    <text evidence="3">The sequence shown here is derived from an EMBL/GenBank/DDBJ whole genome shotgun (WGS) entry which is preliminary data.</text>
</comment>
<dbReference type="Pfam" id="PF00171">
    <property type="entry name" value="Aldedh"/>
    <property type="match status" value="1"/>
</dbReference>
<dbReference type="EC" id="1.2.1.79" evidence="3"/>
<feature type="domain" description="Aldehyde dehydrogenase" evidence="2">
    <location>
        <begin position="44"/>
        <end position="484"/>
    </location>
</feature>
<dbReference type="InterPro" id="IPR050740">
    <property type="entry name" value="Aldehyde_DH_Superfamily"/>
</dbReference>
<organism evidence="3 4">
    <name type="scientific">Nocardia transvalensis</name>
    <dbReference type="NCBI Taxonomy" id="37333"/>
    <lineage>
        <taxon>Bacteria</taxon>
        <taxon>Bacillati</taxon>
        <taxon>Actinomycetota</taxon>
        <taxon>Actinomycetes</taxon>
        <taxon>Mycobacteriales</taxon>
        <taxon>Nocardiaceae</taxon>
        <taxon>Nocardia</taxon>
    </lineage>
</organism>
<dbReference type="EC" id="1.2.1.20" evidence="3"/>
<dbReference type="Proteomes" id="UP000540412">
    <property type="component" value="Unassembled WGS sequence"/>
</dbReference>
<dbReference type="EC" id="1.2.1.16" evidence="3"/>
<dbReference type="InterPro" id="IPR016163">
    <property type="entry name" value="Ald_DH_C"/>
</dbReference>
<keyword evidence="1 3" id="KW-0560">Oxidoreductase</keyword>
<dbReference type="InterPro" id="IPR015590">
    <property type="entry name" value="Aldehyde_DH_dom"/>
</dbReference>
<dbReference type="GO" id="GO:0036243">
    <property type="term" value="F:succinate-semialdehyde dehydrogenase (NADP+) activity"/>
    <property type="evidence" value="ECO:0007669"/>
    <property type="project" value="UniProtKB-EC"/>
</dbReference>
<dbReference type="GO" id="GO:0102810">
    <property type="term" value="F:glutarate-semialdehyde dehydrogenase (NADP+) activity"/>
    <property type="evidence" value="ECO:0007669"/>
    <property type="project" value="UniProtKB-EC"/>
</dbReference>
<sequence length="515" mass="55259">MDSDRWVYVPVTRAVLDDSFSTLAAKRALDAGELPVSAADPAVFVGRVALADEETVARSLEAAAAAAKEWRTAPLTVRVDGLLDRMRDIILDNVETIERMMTYEGHPLELARWEIACWLEVCSPLSKEFFRGELHKEFRNGGRRQIVRRRPDGVVCVNPPANAPMTSSIFAAALSAAAGNAVVIRVPRSVPLGAMWAVHEILGPALDAVGAPAGTVGVICGDPGPILQAWLDSPLVDDVMYFGGVDNGLEFELRCVAAGKKPILELAGNDIAIVWSDANLDHASDALLESFLGSGQLCMIPNLVLVHPAVADELIAVVAEKAQRLRPGYPDSDDVLLSPVLRHDRFHRFMTDALDKGAELITGGGGMHLDGTPGDSGYFLQPTVIRVNGLDGARSLDAVRDETFFPLLPIVVPAPEADGRLLERFVEFVNTNRYGLRNSLWASDEAVIERYLDGVVNGGLLKVNDSHIAVSAPLPSHGGTGLTGGAFGEANYPILRTTHLQGVSVVAPGNPPRYR</sequence>
<protein>
    <submittedName>
        <fullName evidence="3">Succinate-semialdehyde dehydrogenase/glutarate-semialdehyde dehydrogenase</fullName>
        <ecNumber evidence="3">1.2.1.16</ecNumber>
        <ecNumber evidence="3">1.2.1.20</ecNumber>
        <ecNumber evidence="3">1.2.1.79</ecNumber>
    </submittedName>
</protein>
<dbReference type="Gene3D" id="3.40.309.10">
    <property type="entry name" value="Aldehyde Dehydrogenase, Chain A, domain 2"/>
    <property type="match status" value="1"/>
</dbReference>
<dbReference type="PANTHER" id="PTHR43353">
    <property type="entry name" value="SUCCINATE-SEMIALDEHYDE DEHYDROGENASE, MITOCHONDRIAL"/>
    <property type="match status" value="1"/>
</dbReference>
<keyword evidence="4" id="KW-1185">Reference proteome</keyword>
<evidence type="ECO:0000313" key="4">
    <source>
        <dbReference type="Proteomes" id="UP000540412"/>
    </source>
</evidence>
<name>A0A7W9UGL0_9NOCA</name>
<gene>
    <name evidence="3" type="ORF">BJY24_001078</name>
</gene>
<evidence type="ECO:0000256" key="1">
    <source>
        <dbReference type="ARBA" id="ARBA00023002"/>
    </source>
</evidence>
<proteinExistence type="predicted"/>
<dbReference type="InterPro" id="IPR016162">
    <property type="entry name" value="Ald_DH_N"/>
</dbReference>
<evidence type="ECO:0000313" key="3">
    <source>
        <dbReference type="EMBL" id="MBB5912211.1"/>
    </source>
</evidence>
<dbReference type="EMBL" id="JACHIT010000001">
    <property type="protein sequence ID" value="MBB5912211.1"/>
    <property type="molecule type" value="Genomic_DNA"/>
</dbReference>
<dbReference type="PANTHER" id="PTHR43353:SF5">
    <property type="entry name" value="SUCCINATE-SEMIALDEHYDE DEHYDROGENASE, MITOCHONDRIAL"/>
    <property type="match status" value="1"/>
</dbReference>
<accession>A0A7W9UGL0</accession>
<reference evidence="3 4" key="1">
    <citation type="submission" date="2020-08" db="EMBL/GenBank/DDBJ databases">
        <title>Sequencing the genomes of 1000 actinobacteria strains.</title>
        <authorList>
            <person name="Klenk H.-P."/>
        </authorList>
    </citation>
    <scope>NUCLEOTIDE SEQUENCE [LARGE SCALE GENOMIC DNA]</scope>
    <source>
        <strain evidence="3 4">DSM 43582</strain>
    </source>
</reference>
<dbReference type="AlphaFoldDB" id="A0A7W9UGL0"/>
<dbReference type="InterPro" id="IPR016161">
    <property type="entry name" value="Ald_DH/histidinol_DH"/>
</dbReference>
<dbReference type="SUPFAM" id="SSF53720">
    <property type="entry name" value="ALDH-like"/>
    <property type="match status" value="1"/>
</dbReference>